<dbReference type="RefSeq" id="WP_107915681.1">
    <property type="nucleotide sequence ID" value="NZ_CP060707.1"/>
</dbReference>
<feature type="region of interest" description="Disordered" evidence="1">
    <location>
        <begin position="191"/>
        <end position="210"/>
    </location>
</feature>
<dbReference type="AlphaFoldDB" id="A0A7S9REB8"/>
<protein>
    <submittedName>
        <fullName evidence="2">Phage baseplate assembly protein V</fullName>
    </submittedName>
</protein>
<evidence type="ECO:0000313" key="2">
    <source>
        <dbReference type="EMBL" id="QPH90191.1"/>
    </source>
</evidence>
<gene>
    <name evidence="2" type="ORF">CVT00_01205</name>
</gene>
<dbReference type="Gene3D" id="2.40.50.230">
    <property type="entry name" value="Gp5 N-terminal domain"/>
    <property type="match status" value="1"/>
</dbReference>
<organism evidence="2 3">
    <name type="scientific">Campylobacter concisus</name>
    <dbReference type="NCBI Taxonomy" id="199"/>
    <lineage>
        <taxon>Bacteria</taxon>
        <taxon>Pseudomonadati</taxon>
        <taxon>Campylobacterota</taxon>
        <taxon>Epsilonproteobacteria</taxon>
        <taxon>Campylobacterales</taxon>
        <taxon>Campylobacteraceae</taxon>
        <taxon>Campylobacter</taxon>
    </lineage>
</organism>
<dbReference type="InterPro" id="IPR037026">
    <property type="entry name" value="Vgr_OB-fold_dom_sf"/>
</dbReference>
<dbReference type="NCBIfam" id="TIGR01644">
    <property type="entry name" value="phage_P2_V"/>
    <property type="match status" value="1"/>
</dbReference>
<dbReference type="EMBL" id="CP060707">
    <property type="protein sequence ID" value="QPH90191.1"/>
    <property type="molecule type" value="Genomic_DNA"/>
</dbReference>
<dbReference type="InterPro" id="IPR013046">
    <property type="entry name" value="GpV/Gp45"/>
</dbReference>
<dbReference type="Proteomes" id="UP000594508">
    <property type="component" value="Chromosome"/>
</dbReference>
<accession>A0A7S9REB8</accession>
<sequence length="210" mass="22291">MRELFLGKICEVKNELVRVDYLGTITPFIPYLQFANSYKRSFTPPRVGEQVMLVDFGGAKIAIGSFLNSDFNTPSGASTTKEVSQYEDGTIISYDTSSSTLEITNPKVINIVVQNDINVTCKNANLTAQKTTIKSPSVQILGNTNIQGAITTSGDGGGSGEFSINGNLKITGDVKIGANLSAGGSARIGGSITDTKGDLTNHTNHGYTRD</sequence>
<feature type="compositionally biased region" description="Polar residues" evidence="1">
    <location>
        <begin position="198"/>
        <end position="210"/>
    </location>
</feature>
<evidence type="ECO:0000313" key="3">
    <source>
        <dbReference type="Proteomes" id="UP000594508"/>
    </source>
</evidence>
<reference evidence="2 3" key="1">
    <citation type="journal article" date="2018" name="Emerg. Microbes Infect.">
        <title>Genomic analysis of oral Campylobacter concisus strains identified a potential bacterial molecular marker associated with active Crohn's disease.</title>
        <authorList>
            <person name="Liu F."/>
            <person name="Ma R."/>
            <person name="Tay C.Y.A."/>
            <person name="Octavia S."/>
            <person name="Lan R."/>
            <person name="Chung H.K.L."/>
            <person name="Riordan S.M."/>
            <person name="Grimm M.C."/>
            <person name="Leong R.W."/>
            <person name="Tanaka M.M."/>
            <person name="Connor S."/>
            <person name="Zhang L."/>
        </authorList>
    </citation>
    <scope>NUCLEOTIDE SEQUENCE [LARGE SCALE GENOMIC DNA]</scope>
    <source>
        <strain evidence="2 3">P1CDO2</strain>
    </source>
</reference>
<proteinExistence type="predicted"/>
<name>A0A7S9REB8_9BACT</name>
<evidence type="ECO:0000256" key="1">
    <source>
        <dbReference type="SAM" id="MobiDB-lite"/>
    </source>
</evidence>
<dbReference type="Gene3D" id="6.20.150.10">
    <property type="match status" value="1"/>
</dbReference>